<organism evidence="3 4">
    <name type="scientific">Batillaria attramentaria</name>
    <dbReference type="NCBI Taxonomy" id="370345"/>
    <lineage>
        <taxon>Eukaryota</taxon>
        <taxon>Metazoa</taxon>
        <taxon>Spiralia</taxon>
        <taxon>Lophotrochozoa</taxon>
        <taxon>Mollusca</taxon>
        <taxon>Gastropoda</taxon>
        <taxon>Caenogastropoda</taxon>
        <taxon>Sorbeoconcha</taxon>
        <taxon>Cerithioidea</taxon>
        <taxon>Batillariidae</taxon>
        <taxon>Batillaria</taxon>
    </lineage>
</organism>
<evidence type="ECO:0000256" key="1">
    <source>
        <dbReference type="SAM" id="MobiDB-lite"/>
    </source>
</evidence>
<keyword evidence="2" id="KW-0812">Transmembrane</keyword>
<accession>A0ABD0K9S1</accession>
<keyword evidence="2" id="KW-1133">Transmembrane helix</keyword>
<feature type="non-terminal residue" evidence="3">
    <location>
        <position position="1"/>
    </location>
</feature>
<evidence type="ECO:0000313" key="4">
    <source>
        <dbReference type="Proteomes" id="UP001519460"/>
    </source>
</evidence>
<evidence type="ECO:0008006" key="5">
    <source>
        <dbReference type="Google" id="ProtNLM"/>
    </source>
</evidence>
<protein>
    <recommendedName>
        <fullName evidence="5">Envelope glycoprotein E</fullName>
    </recommendedName>
</protein>
<reference evidence="3 4" key="1">
    <citation type="journal article" date="2023" name="Sci. Data">
        <title>Genome assembly of the Korean intertidal mud-creeper Batillaria attramentaria.</title>
        <authorList>
            <person name="Patra A.K."/>
            <person name="Ho P.T."/>
            <person name="Jun S."/>
            <person name="Lee S.J."/>
            <person name="Kim Y."/>
            <person name="Won Y.J."/>
        </authorList>
    </citation>
    <scope>NUCLEOTIDE SEQUENCE [LARGE SCALE GENOMIC DNA]</scope>
    <source>
        <strain evidence="3">Wonlab-2016</strain>
    </source>
</reference>
<evidence type="ECO:0000256" key="2">
    <source>
        <dbReference type="SAM" id="Phobius"/>
    </source>
</evidence>
<dbReference type="Proteomes" id="UP001519460">
    <property type="component" value="Unassembled WGS sequence"/>
</dbReference>
<dbReference type="AlphaFoldDB" id="A0ABD0K9S1"/>
<comment type="caution">
    <text evidence="3">The sequence shown here is derived from an EMBL/GenBank/DDBJ whole genome shotgun (WGS) entry which is preliminary data.</text>
</comment>
<feature type="transmembrane region" description="Helical" evidence="2">
    <location>
        <begin position="140"/>
        <end position="169"/>
    </location>
</feature>
<feature type="region of interest" description="Disordered" evidence="1">
    <location>
        <begin position="235"/>
        <end position="309"/>
    </location>
</feature>
<dbReference type="EMBL" id="JACVVK020000220">
    <property type="protein sequence ID" value="KAK7483817.1"/>
    <property type="molecule type" value="Genomic_DNA"/>
</dbReference>
<keyword evidence="4" id="KW-1185">Reference proteome</keyword>
<feature type="region of interest" description="Disordered" evidence="1">
    <location>
        <begin position="174"/>
        <end position="220"/>
    </location>
</feature>
<proteinExistence type="predicted"/>
<feature type="compositionally biased region" description="Polar residues" evidence="1">
    <location>
        <begin position="275"/>
        <end position="287"/>
    </location>
</feature>
<name>A0ABD0K9S1_9CAEN</name>
<sequence length="318" mass="34973">FVFPTLSQNHVVTYEEDTSVVLPFYVHPTCQVSDDAVIHISKVIDGTRGTVCSIWHQHGACGSRQLHCTCFQNGTYVLHRTVRFADRGIWAWWMGTASATELFFDITRAQVNTIAIRTEDNINSTPEAPSETHDVPTNDIWSGAGAVVLGCVGIVAFTVAATVITIFVLRTKKGKRTRDSQPDPQAEDNEGESQGRPDTPPYHQYWEIQDDSPPPSHEAFEIPNAAADAVLVPTPEPTRESRRDAPVLSPPTQEAVGYLTPVPSRKTTAGAGVTDNRTSAVSSSEICSGSYERPVNPDYTTPNPPYEPLRHLYETVRK</sequence>
<evidence type="ECO:0000313" key="3">
    <source>
        <dbReference type="EMBL" id="KAK7483817.1"/>
    </source>
</evidence>
<keyword evidence="2" id="KW-0472">Membrane</keyword>
<gene>
    <name evidence="3" type="ORF">BaRGS_00024925</name>
</gene>